<sequence>MAARKISDPKPPSFEEEVNELMQPGIIPKLWGKPSAKVMDDPYSRETAPWYIKLVRTEPTPIKHEVSSLELVCTTCSLVLFTVQVAIPINYPNLRRAQQLTNLELQARASGCFPQNQDIRPELKVCAEVERDGRALAHAGPPLKKDKELVLKAVQKDGSALMFASEELQRDKDVVLAAVACDGLVLSLAKDLIGDKEVALVAVAQNGMALRHCAEHLRDDQDVCLVAVQQNGRALRHASEQQQNNKEVVDAALENCTQALPYAGPELKKEWEEILTGRWKDEGWHLERRQAGQILSQIKT</sequence>
<dbReference type="InterPro" id="IPR025197">
    <property type="entry name" value="DUF4116"/>
</dbReference>
<organism evidence="2">
    <name type="scientific">Cladocopium goreaui</name>
    <dbReference type="NCBI Taxonomy" id="2562237"/>
    <lineage>
        <taxon>Eukaryota</taxon>
        <taxon>Sar</taxon>
        <taxon>Alveolata</taxon>
        <taxon>Dinophyceae</taxon>
        <taxon>Suessiales</taxon>
        <taxon>Symbiodiniaceae</taxon>
        <taxon>Cladocopium</taxon>
    </lineage>
</organism>
<evidence type="ECO:0000313" key="2">
    <source>
        <dbReference type="EMBL" id="CAI4009708.1"/>
    </source>
</evidence>
<dbReference type="Pfam" id="PF13475">
    <property type="entry name" value="DUF4116"/>
    <property type="match status" value="2"/>
</dbReference>
<comment type="caution">
    <text evidence="2">The sequence shown here is derived from an EMBL/GenBank/DDBJ whole genome shotgun (WGS) entry which is preliminary data.</text>
</comment>
<proteinExistence type="predicted"/>
<dbReference type="EMBL" id="CAMXCT010004602">
    <property type="protein sequence ID" value="CAI4009708.1"/>
    <property type="molecule type" value="Genomic_DNA"/>
</dbReference>
<protein>
    <submittedName>
        <fullName evidence="4">DUF4116 domain-containing protein</fullName>
    </submittedName>
</protein>
<name>A0A9P1DJC2_9DINO</name>
<dbReference type="Proteomes" id="UP001152797">
    <property type="component" value="Unassembled WGS sequence"/>
</dbReference>
<dbReference type="EMBL" id="CAMXCT020004602">
    <property type="protein sequence ID" value="CAL1163083.1"/>
    <property type="molecule type" value="Genomic_DNA"/>
</dbReference>
<evidence type="ECO:0000313" key="4">
    <source>
        <dbReference type="EMBL" id="CAL4797020.1"/>
    </source>
</evidence>
<evidence type="ECO:0000259" key="1">
    <source>
        <dbReference type="Pfam" id="PF13475"/>
    </source>
</evidence>
<feature type="domain" description="DUF4116" evidence="1">
    <location>
        <begin position="146"/>
        <end position="190"/>
    </location>
</feature>
<dbReference type="EMBL" id="CAMXCT030004602">
    <property type="protein sequence ID" value="CAL4797020.1"/>
    <property type="molecule type" value="Genomic_DNA"/>
</dbReference>
<dbReference type="AlphaFoldDB" id="A0A9P1DJC2"/>
<keyword evidence="5" id="KW-1185">Reference proteome</keyword>
<evidence type="ECO:0000313" key="3">
    <source>
        <dbReference type="EMBL" id="CAL1163083.1"/>
    </source>
</evidence>
<feature type="domain" description="DUF4116" evidence="1">
    <location>
        <begin position="195"/>
        <end position="240"/>
    </location>
</feature>
<reference evidence="2" key="1">
    <citation type="submission" date="2022-10" db="EMBL/GenBank/DDBJ databases">
        <authorList>
            <person name="Chen Y."/>
            <person name="Dougan E. K."/>
            <person name="Chan C."/>
            <person name="Rhodes N."/>
            <person name="Thang M."/>
        </authorList>
    </citation>
    <scope>NUCLEOTIDE SEQUENCE</scope>
</reference>
<evidence type="ECO:0000313" key="5">
    <source>
        <dbReference type="Proteomes" id="UP001152797"/>
    </source>
</evidence>
<accession>A0A9P1DJC2</accession>
<dbReference type="OrthoDB" id="423783at2759"/>
<gene>
    <name evidence="2" type="ORF">C1SCF055_LOCUS35046</name>
</gene>
<reference evidence="3" key="2">
    <citation type="submission" date="2024-04" db="EMBL/GenBank/DDBJ databases">
        <authorList>
            <person name="Chen Y."/>
            <person name="Shah S."/>
            <person name="Dougan E. K."/>
            <person name="Thang M."/>
            <person name="Chan C."/>
        </authorList>
    </citation>
    <scope>NUCLEOTIDE SEQUENCE [LARGE SCALE GENOMIC DNA]</scope>
</reference>